<comment type="caution">
    <text evidence="7">The sequence shown here is derived from an EMBL/GenBank/DDBJ whole genome shotgun (WGS) entry which is preliminary data.</text>
</comment>
<dbReference type="GO" id="GO:0016020">
    <property type="term" value="C:membrane"/>
    <property type="evidence" value="ECO:0007669"/>
    <property type="project" value="TreeGrafter"/>
</dbReference>
<dbReference type="Pfam" id="PF00069">
    <property type="entry name" value="Pkinase"/>
    <property type="match status" value="1"/>
</dbReference>
<dbReference type="SUPFAM" id="SSF56112">
    <property type="entry name" value="Protein kinase-like (PK-like)"/>
    <property type="match status" value="1"/>
</dbReference>
<dbReference type="OrthoDB" id="10615196at2759"/>
<accession>A0A8J8P0U0</accession>
<feature type="domain" description="Protein kinase" evidence="6">
    <location>
        <begin position="1"/>
        <end position="169"/>
    </location>
</feature>
<dbReference type="PROSITE" id="PS00108">
    <property type="entry name" value="PROTEIN_KINASE_ST"/>
    <property type="match status" value="1"/>
</dbReference>
<dbReference type="InterPro" id="IPR008271">
    <property type="entry name" value="Ser/Thr_kinase_AS"/>
</dbReference>
<dbReference type="PROSITE" id="PS50011">
    <property type="entry name" value="PROTEIN_KINASE_DOM"/>
    <property type="match status" value="1"/>
</dbReference>
<feature type="region of interest" description="Disordered" evidence="5">
    <location>
        <begin position="639"/>
        <end position="660"/>
    </location>
</feature>
<dbReference type="Proteomes" id="UP000785679">
    <property type="component" value="Unassembled WGS sequence"/>
</dbReference>
<protein>
    <recommendedName>
        <fullName evidence="6">Protein kinase domain-containing protein</fullName>
    </recommendedName>
</protein>
<dbReference type="GO" id="GO:0005776">
    <property type="term" value="C:autophagosome"/>
    <property type="evidence" value="ECO:0007669"/>
    <property type="project" value="TreeGrafter"/>
</dbReference>
<evidence type="ECO:0000259" key="6">
    <source>
        <dbReference type="PROSITE" id="PS50011"/>
    </source>
</evidence>
<evidence type="ECO:0000313" key="7">
    <source>
        <dbReference type="EMBL" id="TNV84104.1"/>
    </source>
</evidence>
<reference evidence="7" key="1">
    <citation type="submission" date="2019-06" db="EMBL/GenBank/DDBJ databases">
        <authorList>
            <person name="Zheng W."/>
        </authorList>
    </citation>
    <scope>NUCLEOTIDE SEQUENCE</scope>
    <source>
        <strain evidence="7">QDHG01</strain>
    </source>
</reference>
<proteinExistence type="predicted"/>
<dbReference type="GO" id="GO:0010506">
    <property type="term" value="P:regulation of autophagy"/>
    <property type="evidence" value="ECO:0007669"/>
    <property type="project" value="InterPro"/>
</dbReference>
<dbReference type="GO" id="GO:0004674">
    <property type="term" value="F:protein serine/threonine kinase activity"/>
    <property type="evidence" value="ECO:0007669"/>
    <property type="project" value="InterPro"/>
</dbReference>
<dbReference type="InterPro" id="IPR045269">
    <property type="entry name" value="Atg1-like"/>
</dbReference>
<dbReference type="EMBL" id="RRYP01003135">
    <property type="protein sequence ID" value="TNV84104.1"/>
    <property type="molecule type" value="Genomic_DNA"/>
</dbReference>
<organism evidence="7 8">
    <name type="scientific">Halteria grandinella</name>
    <dbReference type="NCBI Taxonomy" id="5974"/>
    <lineage>
        <taxon>Eukaryota</taxon>
        <taxon>Sar</taxon>
        <taxon>Alveolata</taxon>
        <taxon>Ciliophora</taxon>
        <taxon>Intramacronucleata</taxon>
        <taxon>Spirotrichea</taxon>
        <taxon>Stichotrichia</taxon>
        <taxon>Sporadotrichida</taxon>
        <taxon>Halteriidae</taxon>
        <taxon>Halteria</taxon>
    </lineage>
</organism>
<keyword evidence="4" id="KW-0067">ATP-binding</keyword>
<dbReference type="GO" id="GO:0005829">
    <property type="term" value="C:cytosol"/>
    <property type="evidence" value="ECO:0007669"/>
    <property type="project" value="TreeGrafter"/>
</dbReference>
<dbReference type="PANTHER" id="PTHR24348">
    <property type="entry name" value="SERINE/THREONINE-PROTEIN KINASE UNC-51-RELATED"/>
    <property type="match status" value="1"/>
</dbReference>
<dbReference type="InterPro" id="IPR000719">
    <property type="entry name" value="Prot_kinase_dom"/>
</dbReference>
<evidence type="ECO:0000256" key="4">
    <source>
        <dbReference type="ARBA" id="ARBA00022840"/>
    </source>
</evidence>
<dbReference type="InterPro" id="IPR011009">
    <property type="entry name" value="Kinase-like_dom_sf"/>
</dbReference>
<keyword evidence="8" id="KW-1185">Reference proteome</keyword>
<evidence type="ECO:0000256" key="2">
    <source>
        <dbReference type="ARBA" id="ARBA00022741"/>
    </source>
</evidence>
<dbReference type="GO" id="GO:0000407">
    <property type="term" value="C:phagophore assembly site"/>
    <property type="evidence" value="ECO:0007669"/>
    <property type="project" value="TreeGrafter"/>
</dbReference>
<evidence type="ECO:0000313" key="8">
    <source>
        <dbReference type="Proteomes" id="UP000785679"/>
    </source>
</evidence>
<dbReference type="SMART" id="SM00220">
    <property type="entry name" value="S_TKc"/>
    <property type="match status" value="1"/>
</dbReference>
<dbReference type="GO" id="GO:0000045">
    <property type="term" value="P:autophagosome assembly"/>
    <property type="evidence" value="ECO:0007669"/>
    <property type="project" value="TreeGrafter"/>
</dbReference>
<dbReference type="AlphaFoldDB" id="A0A8J8P0U0"/>
<name>A0A8J8P0U0_HALGN</name>
<evidence type="ECO:0000256" key="1">
    <source>
        <dbReference type="ARBA" id="ARBA00022679"/>
    </source>
</evidence>
<gene>
    <name evidence="7" type="ORF">FGO68_gene15826</name>
</gene>
<sequence length="660" mass="74185">MNHLHSMGVLHRDLKLANILLHFPRLEGQESLVTSDYLSQPRLLSQEPFLVKIADLGFSKIQLNIEQDLNTTYCGTPINMAPEVLNREAYNYKVDVWSIGTILYELITGQSPFKEAQNKDQLKKCHMCAIQYPKDLAVSKDCINFINLCLELNPKKRPSWEELLSHRFLQSAEKYTLVYGKNKESNFTQSSKIQQSLDQGSSFSQDGIFTFPSATITNSPIINNTIKNNCLNANFDNLLLTQARLPTCTNSSSSGHTSVQQILLETRNGPNQVRTIVENFKGDPNGGQEGCEDLDHEFSCSDDGGSDVCTPVQLMATDLNAKQGNSQSSLMCPKQVLKPNPFFESEGIKNKMTLSNSPTNNIYPNHNWIDQNQETIQRRLSIQPSLLNAPLMMNNSKQYSVSLDAKINGSSYNHEQEAAINQSIDCEVDTNNLMPQLPSKILTLHSKYDFFPGNQVTHNNNTNQLVHGNNMGQNQYRSSTSALLIGNINSEELEQERLHRLDETNFLHEIKIEDDESSLYNESVYSKIQSQKMVGSESPGTLIFRSTFSANSAKIIGKVFQESLIARQKYHLQQYSQNTQATTPAKTLHQQKSDAADDHLSRMNSNGAVIQNILPRVIQPIAQKKSHFSKHKSQFYKENQKIKNGGSASGKDFAIEPVRD</sequence>
<keyword evidence="2" id="KW-0547">Nucleotide-binding</keyword>
<evidence type="ECO:0000256" key="5">
    <source>
        <dbReference type="SAM" id="MobiDB-lite"/>
    </source>
</evidence>
<keyword evidence="3" id="KW-0418">Kinase</keyword>
<evidence type="ECO:0000256" key="3">
    <source>
        <dbReference type="ARBA" id="ARBA00022777"/>
    </source>
</evidence>
<keyword evidence="1" id="KW-0808">Transferase</keyword>
<dbReference type="Gene3D" id="1.10.510.10">
    <property type="entry name" value="Transferase(Phosphotransferase) domain 1"/>
    <property type="match status" value="1"/>
</dbReference>
<dbReference type="GO" id="GO:0005524">
    <property type="term" value="F:ATP binding"/>
    <property type="evidence" value="ECO:0007669"/>
    <property type="project" value="UniProtKB-KW"/>
</dbReference>
<dbReference type="PANTHER" id="PTHR24348:SF22">
    <property type="entry name" value="NON-SPECIFIC SERINE_THREONINE PROTEIN KINASE"/>
    <property type="match status" value="1"/>
</dbReference>